<name>V8ND59_OPHHA</name>
<reference evidence="7 8" key="1">
    <citation type="journal article" date="2013" name="Proc. Natl. Acad. Sci. U.S.A.">
        <title>The king cobra genome reveals dynamic gene evolution and adaptation in the snake venom system.</title>
        <authorList>
            <person name="Vonk F.J."/>
            <person name="Casewell N.R."/>
            <person name="Henkel C.V."/>
            <person name="Heimberg A.M."/>
            <person name="Jansen H.J."/>
            <person name="McCleary R.J."/>
            <person name="Kerkkamp H.M."/>
            <person name="Vos R.A."/>
            <person name="Guerreiro I."/>
            <person name="Calvete J.J."/>
            <person name="Wuster W."/>
            <person name="Woods A.E."/>
            <person name="Logan J.M."/>
            <person name="Harrison R.A."/>
            <person name="Castoe T.A."/>
            <person name="de Koning A.P."/>
            <person name="Pollock D.D."/>
            <person name="Yandell M."/>
            <person name="Calderon D."/>
            <person name="Renjifo C."/>
            <person name="Currier R.B."/>
            <person name="Salgado D."/>
            <person name="Pla D."/>
            <person name="Sanz L."/>
            <person name="Hyder A.S."/>
            <person name="Ribeiro J.M."/>
            <person name="Arntzen J.W."/>
            <person name="van den Thillart G.E."/>
            <person name="Boetzer M."/>
            <person name="Pirovano W."/>
            <person name="Dirks R.P."/>
            <person name="Spaink H.P."/>
            <person name="Duboule D."/>
            <person name="McGlinn E."/>
            <person name="Kini R.M."/>
            <person name="Richardson M.K."/>
        </authorList>
    </citation>
    <scope>NUCLEOTIDE SEQUENCE</scope>
    <source>
        <tissue evidence="7">Blood</tissue>
    </source>
</reference>
<keyword evidence="5" id="KW-1015">Disulfide bond</keyword>
<dbReference type="SMART" id="SM00034">
    <property type="entry name" value="CLECT"/>
    <property type="match status" value="1"/>
</dbReference>
<accession>V8ND59</accession>
<dbReference type="InterPro" id="IPR050111">
    <property type="entry name" value="C-type_lectin/snaclec_domain"/>
</dbReference>
<evidence type="ECO:0000313" key="7">
    <source>
        <dbReference type="EMBL" id="ETE60214.1"/>
    </source>
</evidence>
<dbReference type="FunFam" id="3.10.100.10:FF:000025">
    <property type="entry name" value="Mannose receptor C-type 1"/>
    <property type="match status" value="1"/>
</dbReference>
<evidence type="ECO:0000256" key="3">
    <source>
        <dbReference type="ARBA" id="ARBA00022525"/>
    </source>
</evidence>
<dbReference type="PROSITE" id="PS50041">
    <property type="entry name" value="C_TYPE_LECTIN_2"/>
    <property type="match status" value="1"/>
</dbReference>
<dbReference type="EMBL" id="AZIM01004859">
    <property type="protein sequence ID" value="ETE60214.1"/>
    <property type="molecule type" value="Genomic_DNA"/>
</dbReference>
<comment type="caution">
    <text evidence="7">The sequence shown here is derived from an EMBL/GenBank/DDBJ whole genome shotgun (WGS) entry which is preliminary data.</text>
</comment>
<comment type="similarity">
    <text evidence="2">Belongs to the true venom lectin family.</text>
</comment>
<keyword evidence="4" id="KW-0106">Calcium</keyword>
<gene>
    <name evidence="7" type="primary">MRC1</name>
    <name evidence="7" type="ORF">L345_14044</name>
</gene>
<evidence type="ECO:0000256" key="5">
    <source>
        <dbReference type="ARBA" id="ARBA00023157"/>
    </source>
</evidence>
<feature type="domain" description="C-type lectin" evidence="6">
    <location>
        <begin position="1"/>
        <end position="107"/>
    </location>
</feature>
<evidence type="ECO:0000256" key="1">
    <source>
        <dbReference type="ARBA" id="ARBA00004613"/>
    </source>
</evidence>
<dbReference type="Proteomes" id="UP000018936">
    <property type="component" value="Unassembled WGS sequence"/>
</dbReference>
<dbReference type="InterPro" id="IPR001304">
    <property type="entry name" value="C-type_lectin-like"/>
</dbReference>
<dbReference type="CDD" id="cd00037">
    <property type="entry name" value="CLECT"/>
    <property type="match status" value="1"/>
</dbReference>
<dbReference type="Pfam" id="PF00059">
    <property type="entry name" value="Lectin_C"/>
    <property type="match status" value="1"/>
</dbReference>
<dbReference type="SUPFAM" id="SSF56436">
    <property type="entry name" value="C-type lectin-like"/>
    <property type="match status" value="1"/>
</dbReference>
<sequence length="111" mass="12409">KKNWSAARDHCRNLEGNLASIPNKAVQAFLTVNLKSAAGDTWIGFSDKNWDGRFLWTDGSGVYFTNWAKGSPRLTNGDCVFMLRKPEKLAGYWRVGACSSKRSYICQKNTG</sequence>
<dbReference type="GO" id="GO:0005576">
    <property type="term" value="C:extracellular region"/>
    <property type="evidence" value="ECO:0007669"/>
    <property type="project" value="UniProtKB-SubCell"/>
</dbReference>
<feature type="non-terminal residue" evidence="7">
    <location>
        <position position="111"/>
    </location>
</feature>
<keyword evidence="8" id="KW-1185">Reference proteome</keyword>
<protein>
    <submittedName>
        <fullName evidence="7">Macrophage mannose receptor 1</fullName>
    </submittedName>
</protein>
<dbReference type="PANTHER" id="PTHR22803">
    <property type="entry name" value="MANNOSE, PHOSPHOLIPASE, LECTIN RECEPTOR RELATED"/>
    <property type="match status" value="1"/>
</dbReference>
<evidence type="ECO:0000256" key="2">
    <source>
        <dbReference type="ARBA" id="ARBA00006250"/>
    </source>
</evidence>
<dbReference type="InterPro" id="IPR016186">
    <property type="entry name" value="C-type_lectin-like/link_sf"/>
</dbReference>
<dbReference type="AlphaFoldDB" id="V8ND59"/>
<dbReference type="Gene3D" id="3.10.100.10">
    <property type="entry name" value="Mannose-Binding Protein A, subunit A"/>
    <property type="match status" value="1"/>
</dbReference>
<dbReference type="InterPro" id="IPR016187">
    <property type="entry name" value="CTDL_fold"/>
</dbReference>
<feature type="non-terminal residue" evidence="7">
    <location>
        <position position="1"/>
    </location>
</feature>
<keyword evidence="7" id="KW-0675">Receptor</keyword>
<evidence type="ECO:0000256" key="4">
    <source>
        <dbReference type="ARBA" id="ARBA00022837"/>
    </source>
</evidence>
<proteinExistence type="inferred from homology"/>
<comment type="subcellular location">
    <subcellularLocation>
        <location evidence="1">Secreted</location>
    </subcellularLocation>
</comment>
<keyword evidence="3" id="KW-0964">Secreted</keyword>
<evidence type="ECO:0000313" key="8">
    <source>
        <dbReference type="Proteomes" id="UP000018936"/>
    </source>
</evidence>
<dbReference type="OrthoDB" id="10255512at2759"/>
<evidence type="ECO:0000259" key="6">
    <source>
        <dbReference type="PROSITE" id="PS50041"/>
    </source>
</evidence>
<organism evidence="7 8">
    <name type="scientific">Ophiophagus hannah</name>
    <name type="common">King cobra</name>
    <name type="synonym">Naja hannah</name>
    <dbReference type="NCBI Taxonomy" id="8665"/>
    <lineage>
        <taxon>Eukaryota</taxon>
        <taxon>Metazoa</taxon>
        <taxon>Chordata</taxon>
        <taxon>Craniata</taxon>
        <taxon>Vertebrata</taxon>
        <taxon>Euteleostomi</taxon>
        <taxon>Lepidosauria</taxon>
        <taxon>Squamata</taxon>
        <taxon>Bifurcata</taxon>
        <taxon>Unidentata</taxon>
        <taxon>Episquamata</taxon>
        <taxon>Toxicofera</taxon>
        <taxon>Serpentes</taxon>
        <taxon>Colubroidea</taxon>
        <taxon>Elapidae</taxon>
        <taxon>Elapinae</taxon>
        <taxon>Ophiophagus</taxon>
    </lineage>
</organism>